<evidence type="ECO:0000313" key="2">
    <source>
        <dbReference type="Proteomes" id="UP000735302"/>
    </source>
</evidence>
<proteinExistence type="predicted"/>
<sequence>MKLTDNCDQGLRVTGSETQAHTLRNGFSRPPSYRGDQYSPVILKYSNGSTEMPCASTCESTLQQCSFFTKKSDTIFHTTKAENKTAKVKGRAGKCSGWCPCNVEALHPGEDSDRNARKASYRLLALLHVNNTPSPFYSSAFPMANLWLFYTAMTSPLRTLEGTRVNRVNKK</sequence>
<name>A0AAV3ZSS1_9GAST</name>
<reference evidence="1 2" key="1">
    <citation type="journal article" date="2021" name="Elife">
        <title>Chloroplast acquisition without the gene transfer in kleptoplastic sea slugs, Plakobranchus ocellatus.</title>
        <authorList>
            <person name="Maeda T."/>
            <person name="Takahashi S."/>
            <person name="Yoshida T."/>
            <person name="Shimamura S."/>
            <person name="Takaki Y."/>
            <person name="Nagai Y."/>
            <person name="Toyoda A."/>
            <person name="Suzuki Y."/>
            <person name="Arimoto A."/>
            <person name="Ishii H."/>
            <person name="Satoh N."/>
            <person name="Nishiyama T."/>
            <person name="Hasebe M."/>
            <person name="Maruyama T."/>
            <person name="Minagawa J."/>
            <person name="Obokata J."/>
            <person name="Shigenobu S."/>
        </authorList>
    </citation>
    <scope>NUCLEOTIDE SEQUENCE [LARGE SCALE GENOMIC DNA]</scope>
</reference>
<comment type="caution">
    <text evidence="1">The sequence shown here is derived from an EMBL/GenBank/DDBJ whole genome shotgun (WGS) entry which is preliminary data.</text>
</comment>
<dbReference type="AlphaFoldDB" id="A0AAV3ZSS1"/>
<gene>
    <name evidence="1" type="ORF">PoB_002419700</name>
</gene>
<dbReference type="EMBL" id="BLXT01002806">
    <property type="protein sequence ID" value="GFN97691.1"/>
    <property type="molecule type" value="Genomic_DNA"/>
</dbReference>
<protein>
    <submittedName>
        <fullName evidence="1">Uncharacterized protein</fullName>
    </submittedName>
</protein>
<evidence type="ECO:0000313" key="1">
    <source>
        <dbReference type="EMBL" id="GFN97691.1"/>
    </source>
</evidence>
<dbReference type="Proteomes" id="UP000735302">
    <property type="component" value="Unassembled WGS sequence"/>
</dbReference>
<keyword evidence="2" id="KW-1185">Reference proteome</keyword>
<organism evidence="1 2">
    <name type="scientific">Plakobranchus ocellatus</name>
    <dbReference type="NCBI Taxonomy" id="259542"/>
    <lineage>
        <taxon>Eukaryota</taxon>
        <taxon>Metazoa</taxon>
        <taxon>Spiralia</taxon>
        <taxon>Lophotrochozoa</taxon>
        <taxon>Mollusca</taxon>
        <taxon>Gastropoda</taxon>
        <taxon>Heterobranchia</taxon>
        <taxon>Euthyneura</taxon>
        <taxon>Panpulmonata</taxon>
        <taxon>Sacoglossa</taxon>
        <taxon>Placobranchoidea</taxon>
        <taxon>Plakobranchidae</taxon>
        <taxon>Plakobranchus</taxon>
    </lineage>
</organism>
<accession>A0AAV3ZSS1</accession>